<keyword evidence="2" id="KW-0560">Oxidoreductase</keyword>
<keyword evidence="2" id="KW-0575">Peroxidase</keyword>
<dbReference type="AlphaFoldDB" id="L8TQB7"/>
<protein>
    <submittedName>
        <fullName evidence="2">Catalase/peroxidase HPI</fullName>
    </submittedName>
</protein>
<keyword evidence="3" id="KW-1185">Reference proteome</keyword>
<name>L8TQB7_9MICC</name>
<dbReference type="EMBL" id="AOFD01000036">
    <property type="protein sequence ID" value="ELT43881.1"/>
    <property type="molecule type" value="Genomic_DNA"/>
</dbReference>
<feature type="region of interest" description="Disordered" evidence="1">
    <location>
        <begin position="1"/>
        <end position="33"/>
    </location>
</feature>
<reference evidence="3" key="1">
    <citation type="journal article" date="2013" name="Genome Announc.">
        <title>Draft Genome Sequence of the 2-Chloro-4-Nitrophenol-Degrading Bacterium Arthrobacter sp. Strain SJCon.</title>
        <authorList>
            <person name="Vikram S."/>
            <person name="Kumar S."/>
            <person name="Vaidya B."/>
            <person name="Pinnaka A.K."/>
            <person name="Raghava G.P."/>
        </authorList>
    </citation>
    <scope>NUCLEOTIDE SEQUENCE [LARGE SCALE GENOMIC DNA]</scope>
    <source>
        <strain evidence="3">SJCon</strain>
    </source>
</reference>
<organism evidence="2 3">
    <name type="scientific">Arthrobacter nitrophenolicus</name>
    <dbReference type="NCBI Taxonomy" id="683150"/>
    <lineage>
        <taxon>Bacteria</taxon>
        <taxon>Bacillati</taxon>
        <taxon>Actinomycetota</taxon>
        <taxon>Actinomycetes</taxon>
        <taxon>Micrococcales</taxon>
        <taxon>Micrococcaceae</taxon>
        <taxon>Arthrobacter</taxon>
    </lineage>
</organism>
<dbReference type="GO" id="GO:0004601">
    <property type="term" value="F:peroxidase activity"/>
    <property type="evidence" value="ECO:0007669"/>
    <property type="project" value="UniProtKB-KW"/>
</dbReference>
<dbReference type="Proteomes" id="UP000011189">
    <property type="component" value="Unassembled WGS sequence"/>
</dbReference>
<gene>
    <name evidence="2" type="ORF">G205_15590</name>
</gene>
<proteinExistence type="predicted"/>
<comment type="caution">
    <text evidence="2">The sequence shown here is derived from an EMBL/GenBank/DDBJ whole genome shotgun (WGS) entry which is preliminary data.</text>
</comment>
<evidence type="ECO:0000313" key="3">
    <source>
        <dbReference type="Proteomes" id="UP000011189"/>
    </source>
</evidence>
<accession>L8TQB7</accession>
<evidence type="ECO:0000313" key="2">
    <source>
        <dbReference type="EMBL" id="ELT43881.1"/>
    </source>
</evidence>
<sequence length="33" mass="3510">MTDHQDHPPIPTPGSAQGLDRKVEAGARSHMTA</sequence>
<evidence type="ECO:0000256" key="1">
    <source>
        <dbReference type="SAM" id="MobiDB-lite"/>
    </source>
</evidence>